<gene>
    <name evidence="6" type="ORF">TH19_09185</name>
</gene>
<evidence type="ECO:0000259" key="5">
    <source>
        <dbReference type="Pfam" id="PF25973"/>
    </source>
</evidence>
<dbReference type="Pfam" id="PF25954">
    <property type="entry name" value="Beta-barrel_RND_2"/>
    <property type="match status" value="1"/>
</dbReference>
<reference evidence="6 7" key="1">
    <citation type="submission" date="2014-07" db="EMBL/GenBank/DDBJ databases">
        <title>Draft genome sequence of Thalassospira profundimaris 35.</title>
        <authorList>
            <person name="Lai Q."/>
            <person name="Shao Z."/>
        </authorList>
    </citation>
    <scope>NUCLEOTIDE SEQUENCE [LARGE SCALE GENOMIC DNA]</scope>
    <source>
        <strain evidence="6 7">35</strain>
    </source>
</reference>
<evidence type="ECO:0000259" key="4">
    <source>
        <dbReference type="Pfam" id="PF25954"/>
    </source>
</evidence>
<keyword evidence="2" id="KW-0175">Coiled coil</keyword>
<feature type="domain" description="CusB-like beta-barrel" evidence="4">
    <location>
        <begin position="221"/>
        <end position="290"/>
    </location>
</feature>
<keyword evidence="3" id="KW-0732">Signal</keyword>
<dbReference type="PANTHER" id="PTHR30469">
    <property type="entry name" value="MULTIDRUG RESISTANCE PROTEIN MDTA"/>
    <property type="match status" value="1"/>
</dbReference>
<evidence type="ECO:0000256" key="1">
    <source>
        <dbReference type="ARBA" id="ARBA00009477"/>
    </source>
</evidence>
<accession>A0A367W7L0</accession>
<evidence type="ECO:0000256" key="3">
    <source>
        <dbReference type="SAM" id="SignalP"/>
    </source>
</evidence>
<feature type="signal peptide" evidence="3">
    <location>
        <begin position="1"/>
        <end position="25"/>
    </location>
</feature>
<dbReference type="Pfam" id="PF25973">
    <property type="entry name" value="BSH_CzcB"/>
    <property type="match status" value="1"/>
</dbReference>
<dbReference type="Gene3D" id="2.40.50.100">
    <property type="match status" value="1"/>
</dbReference>
<dbReference type="PANTHER" id="PTHR30469:SF16">
    <property type="entry name" value="HAE1 FAMILY EFFLUX PUMP MFP COMPONENT"/>
    <property type="match status" value="1"/>
</dbReference>
<feature type="coiled-coil region" evidence="2">
    <location>
        <begin position="116"/>
        <end position="179"/>
    </location>
</feature>
<name>A0A367W7L0_9PROT</name>
<sequence length="388" mass="41064">MARKSTLLIAGVVLVAAAASAYIFAKDEITAFVSSGGQSQQTADRGGQGGGGGANGRERALPVIAEYASLMDEKTVVESVGTGKSALGVSIYPAVSGEVSDVLVRAGDEVTKGQVLVILTAERERLARNLAAVQVKDAEQLLARYEQARPLGAVAASEVDTARTALAEAKIQLDQAEVDLADRTIMAPFDGIVGIPQIEAGDRVDSSTVLLTLDNIESILVDFEVAETRFDNVKPGQSLRVQTWSLPGELFTGVVESIGSRVDPESRTFSVRARVPNPNSRLLAGMSFAVYVDIEGKQYPSVPEISVLWGDGGTYVWRIVDEKVTRVPVRVVKRTGGRILIDGPVAKGDLIVVEGVLRLRPGRTVAASIRNKEEEPGVAAREGDGEGS</sequence>
<organism evidence="6 7">
    <name type="scientific">Thalassospira profundimaris</name>
    <dbReference type="NCBI Taxonomy" id="502049"/>
    <lineage>
        <taxon>Bacteria</taxon>
        <taxon>Pseudomonadati</taxon>
        <taxon>Pseudomonadota</taxon>
        <taxon>Alphaproteobacteria</taxon>
        <taxon>Rhodospirillales</taxon>
        <taxon>Thalassospiraceae</taxon>
        <taxon>Thalassospira</taxon>
    </lineage>
</organism>
<dbReference type="GO" id="GO:1990281">
    <property type="term" value="C:efflux pump complex"/>
    <property type="evidence" value="ECO:0007669"/>
    <property type="project" value="TreeGrafter"/>
</dbReference>
<dbReference type="EMBL" id="JPWF01000005">
    <property type="protein sequence ID" value="RCK37434.1"/>
    <property type="molecule type" value="Genomic_DNA"/>
</dbReference>
<feature type="chain" id="PRO_5016678369" evidence="3">
    <location>
        <begin position="26"/>
        <end position="388"/>
    </location>
</feature>
<evidence type="ECO:0000256" key="2">
    <source>
        <dbReference type="SAM" id="Coils"/>
    </source>
</evidence>
<dbReference type="AlphaFoldDB" id="A0A367W7L0"/>
<comment type="similarity">
    <text evidence="1">Belongs to the membrane fusion protein (MFP) (TC 8.A.1) family.</text>
</comment>
<dbReference type="OrthoDB" id="9806939at2"/>
<proteinExistence type="inferred from homology"/>
<feature type="domain" description="CzcB-like barrel-sandwich hybrid" evidence="5">
    <location>
        <begin position="90"/>
        <end position="213"/>
    </location>
</feature>
<evidence type="ECO:0000313" key="6">
    <source>
        <dbReference type="EMBL" id="RCK37434.1"/>
    </source>
</evidence>
<dbReference type="SUPFAM" id="SSF111369">
    <property type="entry name" value="HlyD-like secretion proteins"/>
    <property type="match status" value="1"/>
</dbReference>
<dbReference type="InterPro" id="IPR006143">
    <property type="entry name" value="RND_pump_MFP"/>
</dbReference>
<dbReference type="Gene3D" id="1.10.287.470">
    <property type="entry name" value="Helix hairpin bin"/>
    <property type="match status" value="1"/>
</dbReference>
<dbReference type="GO" id="GO:0015562">
    <property type="term" value="F:efflux transmembrane transporter activity"/>
    <property type="evidence" value="ECO:0007669"/>
    <property type="project" value="TreeGrafter"/>
</dbReference>
<dbReference type="InterPro" id="IPR058792">
    <property type="entry name" value="Beta-barrel_RND_2"/>
</dbReference>
<dbReference type="Gene3D" id="2.40.420.20">
    <property type="match status" value="1"/>
</dbReference>
<protein>
    <submittedName>
        <fullName evidence="6">RND transporter</fullName>
    </submittedName>
</protein>
<evidence type="ECO:0000313" key="7">
    <source>
        <dbReference type="Proteomes" id="UP000253226"/>
    </source>
</evidence>
<dbReference type="FunFam" id="2.40.30.170:FF:000010">
    <property type="entry name" value="Efflux RND transporter periplasmic adaptor subunit"/>
    <property type="match status" value="1"/>
</dbReference>
<dbReference type="Proteomes" id="UP000253226">
    <property type="component" value="Unassembled WGS sequence"/>
</dbReference>
<dbReference type="InterPro" id="IPR058647">
    <property type="entry name" value="BSH_CzcB-like"/>
</dbReference>
<dbReference type="Gene3D" id="2.40.30.170">
    <property type="match status" value="1"/>
</dbReference>
<dbReference type="RefSeq" id="WP_114101975.1">
    <property type="nucleotide sequence ID" value="NZ_JPWF01000005.1"/>
</dbReference>
<comment type="caution">
    <text evidence="6">The sequence shown here is derived from an EMBL/GenBank/DDBJ whole genome shotgun (WGS) entry which is preliminary data.</text>
</comment>
<dbReference type="NCBIfam" id="TIGR01730">
    <property type="entry name" value="RND_mfp"/>
    <property type="match status" value="1"/>
</dbReference>